<dbReference type="InterPro" id="IPR001478">
    <property type="entry name" value="PDZ"/>
</dbReference>
<evidence type="ECO:0000313" key="3">
    <source>
        <dbReference type="EMBL" id="ABE48845.1"/>
    </source>
</evidence>
<dbReference type="SUPFAM" id="SSF50156">
    <property type="entry name" value="PDZ domain-like"/>
    <property type="match status" value="1"/>
</dbReference>
<dbReference type="Pfam" id="PF17820">
    <property type="entry name" value="PDZ_6"/>
    <property type="match status" value="1"/>
</dbReference>
<keyword evidence="1" id="KW-0732">Signal</keyword>
<dbReference type="eggNOG" id="COG2063">
    <property type="taxonomic scope" value="Bacteria"/>
</dbReference>
<gene>
    <name evidence="3" type="ordered locus">Mfla_0575</name>
</gene>
<dbReference type="STRING" id="265072.Mfla_0575"/>
<evidence type="ECO:0000256" key="1">
    <source>
        <dbReference type="SAM" id="SignalP"/>
    </source>
</evidence>
<organism evidence="3 4">
    <name type="scientific">Methylobacillus flagellatus (strain ATCC 51484 / DSM 6875 / VKM B-1610 / KT)</name>
    <dbReference type="NCBI Taxonomy" id="265072"/>
    <lineage>
        <taxon>Bacteria</taxon>
        <taxon>Pseudomonadati</taxon>
        <taxon>Pseudomonadota</taxon>
        <taxon>Betaproteobacteria</taxon>
        <taxon>Nitrosomonadales</taxon>
        <taxon>Methylophilaceae</taxon>
        <taxon>Methylobacillus</taxon>
    </lineage>
</organism>
<dbReference type="PROSITE" id="PS51257">
    <property type="entry name" value="PROKAR_LIPOPROTEIN"/>
    <property type="match status" value="1"/>
</dbReference>
<dbReference type="Gene3D" id="2.30.42.10">
    <property type="match status" value="1"/>
</dbReference>
<name>Q1H3U2_METFK</name>
<dbReference type="HOGENOM" id="CLU_1155356_0_0_4"/>
<accession>Q1H3U2</accession>
<dbReference type="InterPro" id="IPR036034">
    <property type="entry name" value="PDZ_sf"/>
</dbReference>
<dbReference type="SMART" id="SM00228">
    <property type="entry name" value="PDZ"/>
    <property type="match status" value="1"/>
</dbReference>
<dbReference type="AlphaFoldDB" id="Q1H3U2"/>
<evidence type="ECO:0000259" key="2">
    <source>
        <dbReference type="PROSITE" id="PS50106"/>
    </source>
</evidence>
<dbReference type="PROSITE" id="PS50106">
    <property type="entry name" value="PDZ"/>
    <property type="match status" value="1"/>
</dbReference>
<dbReference type="OrthoDB" id="9127672at2"/>
<protein>
    <recommendedName>
        <fullName evidence="2">PDZ domain-containing protein</fullName>
    </recommendedName>
</protein>
<feature type="chain" id="PRO_5004189918" description="PDZ domain-containing protein" evidence="1">
    <location>
        <begin position="23"/>
        <end position="251"/>
    </location>
</feature>
<feature type="domain" description="PDZ" evidence="2">
    <location>
        <begin position="166"/>
        <end position="238"/>
    </location>
</feature>
<reference evidence="3 4" key="1">
    <citation type="submission" date="2006-03" db="EMBL/GenBank/DDBJ databases">
        <title>Complete sequence of Methylobacillus flagellatus KT.</title>
        <authorList>
            <consortium name="US DOE Joint Genome Institute"/>
            <person name="Copeland A."/>
            <person name="Lucas S."/>
            <person name="Lapidus A."/>
            <person name="Barry K."/>
            <person name="Detter J.C."/>
            <person name="Glavina del Rio T."/>
            <person name="Hammon N."/>
            <person name="Israni S."/>
            <person name="Dalin E."/>
            <person name="Tice H."/>
            <person name="Pitluck S."/>
            <person name="Brettin T."/>
            <person name="Bruce D."/>
            <person name="Han C."/>
            <person name="Tapia R."/>
            <person name="Saunders E."/>
            <person name="Gilna P."/>
            <person name="Schmutz J."/>
            <person name="Larimer F."/>
            <person name="Land M."/>
            <person name="Kyrpides N."/>
            <person name="Anderson I."/>
            <person name="Richardson P."/>
        </authorList>
    </citation>
    <scope>NUCLEOTIDE SEQUENCE [LARGE SCALE GENOMIC DNA]</scope>
    <source>
        <strain evidence="4">KT / ATCC 51484 / DSM 6875</strain>
    </source>
</reference>
<feature type="signal peptide" evidence="1">
    <location>
        <begin position="1"/>
        <end position="22"/>
    </location>
</feature>
<dbReference type="KEGG" id="mfa:Mfla_0575"/>
<dbReference type="Proteomes" id="UP000002440">
    <property type="component" value="Chromosome"/>
</dbReference>
<dbReference type="EMBL" id="CP000284">
    <property type="protein sequence ID" value="ABE48845.1"/>
    <property type="molecule type" value="Genomic_DNA"/>
</dbReference>
<proteinExistence type="predicted"/>
<dbReference type="InterPro" id="IPR041489">
    <property type="entry name" value="PDZ_6"/>
</dbReference>
<dbReference type="RefSeq" id="WP_011478942.1">
    <property type="nucleotide sequence ID" value="NC_007947.1"/>
</dbReference>
<evidence type="ECO:0000313" key="4">
    <source>
        <dbReference type="Proteomes" id="UP000002440"/>
    </source>
</evidence>
<keyword evidence="4" id="KW-1185">Reference proteome</keyword>
<dbReference type="eggNOG" id="COG0265">
    <property type="taxonomic scope" value="Bacteria"/>
</dbReference>
<sequence>MRPYFIVLLLVMLAACSRPVVKEPVPEPVAPGPAVQLPQEDNPYAQHYVARQLHGIKLSQGAGEPTIYQGGKELDDYQHMLNDGYQMLGYTSFEAPELSFSYAAAHAAEVQADAVVVYKKLITAPMATMDLQPVKTQVSAQPHAGAAADIYSYFATYWGKLAPPVLGVHVMQRSNNDAGPGLTVLAVITHSPAAKAGVAVGDVLLSLGGEALSSPQVLQQAAHRHAGQEVELVLRRVNAEKRVHVALGTAL</sequence>